<dbReference type="EMBL" id="KZ857384">
    <property type="protein sequence ID" value="RDX54700.1"/>
    <property type="molecule type" value="Genomic_DNA"/>
</dbReference>
<protein>
    <submittedName>
        <fullName evidence="1">Uncharacterized protein</fullName>
    </submittedName>
</protein>
<accession>A0A371DQ86</accession>
<gene>
    <name evidence="1" type="ORF">OH76DRAFT_989183</name>
</gene>
<organism evidence="1 2">
    <name type="scientific">Lentinus brumalis</name>
    <dbReference type="NCBI Taxonomy" id="2498619"/>
    <lineage>
        <taxon>Eukaryota</taxon>
        <taxon>Fungi</taxon>
        <taxon>Dikarya</taxon>
        <taxon>Basidiomycota</taxon>
        <taxon>Agaricomycotina</taxon>
        <taxon>Agaricomycetes</taxon>
        <taxon>Polyporales</taxon>
        <taxon>Polyporaceae</taxon>
        <taxon>Lentinus</taxon>
    </lineage>
</organism>
<keyword evidence="2" id="KW-1185">Reference proteome</keyword>
<evidence type="ECO:0000313" key="2">
    <source>
        <dbReference type="Proteomes" id="UP000256964"/>
    </source>
</evidence>
<dbReference type="Proteomes" id="UP000256964">
    <property type="component" value="Unassembled WGS sequence"/>
</dbReference>
<sequence>MVSWSCSTVEKHATNHASTPMPSKPEVCMVPCARCTDSTVLFLTAPTAFKRPLHTTIAAPLRHADDAQCHNTTRAGIDMIDAPRARPPCAEHDGLLLTDAPSNFACALQAKLSLPSLPWDSERCCAAHLAPPVQLAFRGHPVQGPGGHAIAQKRV</sequence>
<evidence type="ECO:0000313" key="1">
    <source>
        <dbReference type="EMBL" id="RDX54700.1"/>
    </source>
</evidence>
<proteinExistence type="predicted"/>
<name>A0A371DQ86_9APHY</name>
<reference evidence="1 2" key="1">
    <citation type="journal article" date="2018" name="Biotechnol. Biofuels">
        <title>Integrative visual omics of the white-rot fungus Polyporus brumalis exposes the biotechnological potential of its oxidative enzymes for delignifying raw plant biomass.</title>
        <authorList>
            <person name="Miyauchi S."/>
            <person name="Rancon A."/>
            <person name="Drula E."/>
            <person name="Hage H."/>
            <person name="Chaduli D."/>
            <person name="Favel A."/>
            <person name="Grisel S."/>
            <person name="Henrissat B."/>
            <person name="Herpoel-Gimbert I."/>
            <person name="Ruiz-Duenas F.J."/>
            <person name="Chevret D."/>
            <person name="Hainaut M."/>
            <person name="Lin J."/>
            <person name="Wang M."/>
            <person name="Pangilinan J."/>
            <person name="Lipzen A."/>
            <person name="Lesage-Meessen L."/>
            <person name="Navarro D."/>
            <person name="Riley R."/>
            <person name="Grigoriev I.V."/>
            <person name="Zhou S."/>
            <person name="Raouche S."/>
            <person name="Rosso M.N."/>
        </authorList>
    </citation>
    <scope>NUCLEOTIDE SEQUENCE [LARGE SCALE GENOMIC DNA]</scope>
    <source>
        <strain evidence="1 2">BRFM 1820</strain>
    </source>
</reference>
<dbReference type="AlphaFoldDB" id="A0A371DQ86"/>